<feature type="transmembrane region" description="Helical" evidence="1">
    <location>
        <begin position="12"/>
        <end position="31"/>
    </location>
</feature>
<dbReference type="PANTHER" id="PTHR30469">
    <property type="entry name" value="MULTIDRUG RESISTANCE PROTEIN MDTA"/>
    <property type="match status" value="1"/>
</dbReference>
<dbReference type="GO" id="GO:0015562">
    <property type="term" value="F:efflux transmembrane transporter activity"/>
    <property type="evidence" value="ECO:0007669"/>
    <property type="project" value="TreeGrafter"/>
</dbReference>
<dbReference type="eggNOG" id="COG0845">
    <property type="taxonomic scope" value="Bacteria"/>
</dbReference>
<dbReference type="Gene3D" id="2.40.50.100">
    <property type="match status" value="1"/>
</dbReference>
<name>A0A089HQM0_PAEDU</name>
<dbReference type="STRING" id="44251.PDUR_14675"/>
<evidence type="ECO:0000313" key="3">
    <source>
        <dbReference type="EMBL" id="AIQ13020.1"/>
    </source>
</evidence>
<proteinExistence type="predicted"/>
<dbReference type="GO" id="GO:1990281">
    <property type="term" value="C:efflux pump complex"/>
    <property type="evidence" value="ECO:0007669"/>
    <property type="project" value="TreeGrafter"/>
</dbReference>
<dbReference type="OrthoDB" id="2023301at2"/>
<dbReference type="PANTHER" id="PTHR30469:SF33">
    <property type="entry name" value="SLR1207 PROTEIN"/>
    <property type="match status" value="1"/>
</dbReference>
<dbReference type="EMBL" id="CP009288">
    <property type="protein sequence ID" value="AIQ13020.1"/>
    <property type="molecule type" value="Genomic_DNA"/>
</dbReference>
<feature type="domain" description="Multidrug resistance protein MdtA-like C-terminal permuted SH3" evidence="2">
    <location>
        <begin position="215"/>
        <end position="269"/>
    </location>
</feature>
<dbReference type="Gene3D" id="2.40.420.20">
    <property type="match status" value="1"/>
</dbReference>
<evidence type="ECO:0000259" key="2">
    <source>
        <dbReference type="Pfam" id="PF25967"/>
    </source>
</evidence>
<dbReference type="RefSeq" id="WP_042206830.1">
    <property type="nucleotide sequence ID" value="NZ_CP009288.1"/>
</dbReference>
<dbReference type="AlphaFoldDB" id="A0A089HQM0"/>
<keyword evidence="1" id="KW-0812">Transmembrane</keyword>
<dbReference type="KEGG" id="pdu:PDUR_14675"/>
<reference evidence="3 4" key="1">
    <citation type="submission" date="2014-08" db="EMBL/GenBank/DDBJ databases">
        <title>Comparative genomics of the Paenibacillus odorifer group.</title>
        <authorList>
            <person name="den Bakker H.C."/>
            <person name="Tsai Y.-C."/>
            <person name="Martin N."/>
            <person name="Korlach J."/>
            <person name="Wiedmann M."/>
        </authorList>
    </citation>
    <scope>NUCLEOTIDE SEQUENCE [LARGE SCALE GENOMIC DNA]</scope>
    <source>
        <strain evidence="3 4">DSM 1735</strain>
    </source>
</reference>
<dbReference type="SUPFAM" id="SSF51230">
    <property type="entry name" value="Single hybrid motif"/>
    <property type="match status" value="1"/>
</dbReference>
<gene>
    <name evidence="3" type="ORF">PDUR_14675</name>
</gene>
<dbReference type="Pfam" id="PF25967">
    <property type="entry name" value="RND-MFP_C"/>
    <property type="match status" value="1"/>
</dbReference>
<keyword evidence="4" id="KW-1185">Reference proteome</keyword>
<keyword evidence="1" id="KW-0472">Membrane</keyword>
<dbReference type="InterPro" id="IPR058627">
    <property type="entry name" value="MdtA-like_C"/>
</dbReference>
<evidence type="ECO:0000313" key="4">
    <source>
        <dbReference type="Proteomes" id="UP000029409"/>
    </source>
</evidence>
<sequence>MSTKRKSKTRKWLVVSVIVIAVAVIAGAALMRPAAASYESVVAKSGDITTYYSFSGNVETKNRQTVIAEKILQISDIKVEEGATVSEGDVLLTTTAGDEIKSKINGEIVKINVEDNAQVMAGTALIEIVDYNNLELNVKVDEYDIHALAEGKEAAVKIGAINKEMTGKISSISKEGQVMNGITFFIATIDLAKDEDLKIGMSAEVKLISSKAAGVVTLPMTAIQFDDNNQPYVLKKDQNGAEVKTEITTGINDGTTVEVKSGVANGETILYKKAAVASTGVGFGRGGGNANGSDGGGNE</sequence>
<organism evidence="3 4">
    <name type="scientific">Paenibacillus durus</name>
    <name type="common">Paenibacillus azotofixans</name>
    <dbReference type="NCBI Taxonomy" id="44251"/>
    <lineage>
        <taxon>Bacteria</taxon>
        <taxon>Bacillati</taxon>
        <taxon>Bacillota</taxon>
        <taxon>Bacilli</taxon>
        <taxon>Bacillales</taxon>
        <taxon>Paenibacillaceae</taxon>
        <taxon>Paenibacillus</taxon>
    </lineage>
</organism>
<accession>A0A089HQM0</accession>
<evidence type="ECO:0000256" key="1">
    <source>
        <dbReference type="SAM" id="Phobius"/>
    </source>
</evidence>
<dbReference type="InterPro" id="IPR011053">
    <property type="entry name" value="Single_hybrid_motif"/>
</dbReference>
<protein>
    <submittedName>
        <fullName evidence="3">RND transporter</fullName>
    </submittedName>
</protein>
<dbReference type="Proteomes" id="UP000029409">
    <property type="component" value="Chromosome"/>
</dbReference>
<keyword evidence="1" id="KW-1133">Transmembrane helix</keyword>
<dbReference type="Gene3D" id="2.40.30.170">
    <property type="match status" value="1"/>
</dbReference>